<dbReference type="OMA" id="KCIFHAQ"/>
<accession>E3N133</accession>
<feature type="compositionally biased region" description="Basic residues" evidence="3">
    <location>
        <begin position="681"/>
        <end position="690"/>
    </location>
</feature>
<dbReference type="eggNOG" id="ENOG502TH12">
    <property type="taxonomic scope" value="Eukaryota"/>
</dbReference>
<dbReference type="OrthoDB" id="5840759at2759"/>
<dbReference type="GO" id="GO:0005634">
    <property type="term" value="C:nucleus"/>
    <property type="evidence" value="ECO:0007669"/>
    <property type="project" value="TreeGrafter"/>
</dbReference>
<feature type="compositionally biased region" description="Acidic residues" evidence="3">
    <location>
        <begin position="642"/>
        <end position="652"/>
    </location>
</feature>
<feature type="compositionally biased region" description="Acidic residues" evidence="3">
    <location>
        <begin position="744"/>
        <end position="778"/>
    </location>
</feature>
<dbReference type="InParanoid" id="E3N133"/>
<dbReference type="Proteomes" id="UP000008281">
    <property type="component" value="Unassembled WGS sequence"/>
</dbReference>
<proteinExistence type="predicted"/>
<evidence type="ECO:0000256" key="1">
    <source>
        <dbReference type="ARBA" id="ARBA00022614"/>
    </source>
</evidence>
<keyword evidence="5" id="KW-1185">Reference proteome</keyword>
<feature type="compositionally biased region" description="Acidic residues" evidence="3">
    <location>
        <begin position="697"/>
        <end position="720"/>
    </location>
</feature>
<dbReference type="EMBL" id="DS268507">
    <property type="protein sequence ID" value="EFO83110.1"/>
    <property type="molecule type" value="Genomic_DNA"/>
</dbReference>
<dbReference type="PANTHER" id="PTHR11375">
    <property type="entry name" value="ACIDIC LEUCINE-RICH NUCLEAR PHOSPHOPROTEIN 32"/>
    <property type="match status" value="1"/>
</dbReference>
<keyword evidence="1" id="KW-0433">Leucine-rich repeat</keyword>
<feature type="compositionally biased region" description="Basic and acidic residues" evidence="3">
    <location>
        <begin position="670"/>
        <end position="680"/>
    </location>
</feature>
<evidence type="ECO:0000256" key="3">
    <source>
        <dbReference type="SAM" id="MobiDB-lite"/>
    </source>
</evidence>
<name>E3N133_CAERE</name>
<dbReference type="PANTHER" id="PTHR11375:SF0">
    <property type="entry name" value="ACIDIC LEUCINE-RICH NUCLEAR PHOSPHOPROTEIN 32 FAMILY MEMBER A"/>
    <property type="match status" value="1"/>
</dbReference>
<reference evidence="4" key="1">
    <citation type="submission" date="2007-07" db="EMBL/GenBank/DDBJ databases">
        <title>PCAP assembly of the Caenorhabditis remanei genome.</title>
        <authorList>
            <consortium name="The Caenorhabditis remanei Sequencing Consortium"/>
            <person name="Wilson R.K."/>
        </authorList>
    </citation>
    <scope>NUCLEOTIDE SEQUENCE [LARGE SCALE GENOMIC DNA]</scope>
    <source>
        <strain evidence="4">PB4641</strain>
    </source>
</reference>
<feature type="region of interest" description="Disordered" evidence="3">
    <location>
        <begin position="642"/>
        <end position="793"/>
    </location>
</feature>
<dbReference type="HOGENOM" id="CLU_347903_0_0_1"/>
<dbReference type="AlphaFoldDB" id="E3N133"/>
<evidence type="ECO:0000256" key="2">
    <source>
        <dbReference type="ARBA" id="ARBA00022737"/>
    </source>
</evidence>
<dbReference type="FunCoup" id="E3N133">
    <property type="interactions" value="2241"/>
</dbReference>
<dbReference type="GO" id="GO:0042393">
    <property type="term" value="F:histone binding"/>
    <property type="evidence" value="ECO:0007669"/>
    <property type="project" value="TreeGrafter"/>
</dbReference>
<gene>
    <name evidence="4" type="ORF">CRE_12937</name>
</gene>
<sequence length="811" mass="94677">MEEELPVDIFRRIVSFSTNSRTILNLWELNEAAQETIKKEIRNLSKKSAIPLDIRQFFSESNPFNWEFFDFENKEHKKRLHDKIRVLARLLEKLLKTGNMFQIENLNAAALGFQAESDEQYLPRAPFMLQKKLMHILSNFQSPSISISPVFMRPSRMIRTFRDRFDQITNLDLGNMKSLAACQLRSQVLPSLVNLQNFSWSHANHSILHKIPNKENLKSLDLTFHIIGRPRFPEFDFLKEFINLEKIYLGFTVPHKPSRMEMDVLLNLYQAIWSRKKGNLLENYPNLTEIGFWNVPEKIFQQLSKRGLPVETLNFGAINQSLTKLCSFDSVLQAFFKFEELEQALEPPRIKNLNMNLHTMPAVGLDYYLPNLMNRVNQLPDLRTVSLLFKCIFHAQMTSSWSMETKKEKSSRRRPLIDAHYTRFELHSEGLCGLIDLDRQLPPSLESCSISLNLPAETGLKVMPSVMDFIEKLGSFNDFPELVEFHIQILGVKCFEKLVHKIGDHLGPHLRRVSIYAPLKFTEKEAAKRLMTRIAELFPQATEISLSTDLFKILLTEKSICSPQWPQKIAKLARKYEFNMEKCRISTGRLPRNSMNFVCKGEEPRDLTEEEEERIIEELEETVMEGGVEMLEDNDWIVTDDEECDDEEEDTGLENTTIVYESEEDELDDLERKLEKESDRRHSKWQKKRNQVAAFSDESDGDEDEDKENQNEEEEEDHEDVVDWDKLSEDGEEEDEGNRHGMIDDEAIESDGEESVEDEEEEEEGDELESLDDSDDERLFENGPSRKRQIERQKLNAKRRKIVISDDEDEE</sequence>
<evidence type="ECO:0000313" key="5">
    <source>
        <dbReference type="Proteomes" id="UP000008281"/>
    </source>
</evidence>
<protein>
    <submittedName>
        <fullName evidence="4">Uncharacterized protein</fullName>
    </submittedName>
</protein>
<evidence type="ECO:0000313" key="4">
    <source>
        <dbReference type="EMBL" id="EFO83110.1"/>
    </source>
</evidence>
<dbReference type="STRING" id="31234.E3N133"/>
<dbReference type="InterPro" id="IPR045081">
    <property type="entry name" value="AN32"/>
</dbReference>
<keyword evidence="2" id="KW-0677">Repeat</keyword>
<organism evidence="5">
    <name type="scientific">Caenorhabditis remanei</name>
    <name type="common">Caenorhabditis vulgaris</name>
    <dbReference type="NCBI Taxonomy" id="31234"/>
    <lineage>
        <taxon>Eukaryota</taxon>
        <taxon>Metazoa</taxon>
        <taxon>Ecdysozoa</taxon>
        <taxon>Nematoda</taxon>
        <taxon>Chromadorea</taxon>
        <taxon>Rhabditida</taxon>
        <taxon>Rhabditina</taxon>
        <taxon>Rhabditomorpha</taxon>
        <taxon>Rhabditoidea</taxon>
        <taxon>Rhabditidae</taxon>
        <taxon>Peloderinae</taxon>
        <taxon>Caenorhabditis</taxon>
    </lineage>
</organism>